<keyword evidence="11 14" id="KW-0503">Monooxygenase</keyword>
<evidence type="ECO:0000313" key="16">
    <source>
        <dbReference type="Proteomes" id="UP000677054"/>
    </source>
</evidence>
<dbReference type="Gene3D" id="1.10.630.10">
    <property type="entry name" value="Cytochrome P450"/>
    <property type="match status" value="1"/>
</dbReference>
<evidence type="ECO:0000256" key="9">
    <source>
        <dbReference type="ARBA" id="ARBA00023002"/>
    </source>
</evidence>
<reference evidence="15" key="1">
    <citation type="submission" date="2020-11" db="EMBL/GenBank/DDBJ databases">
        <authorList>
            <person name="Tran Van P."/>
        </authorList>
    </citation>
    <scope>NUCLEOTIDE SEQUENCE</scope>
</reference>
<dbReference type="PROSITE" id="PS00086">
    <property type="entry name" value="CYTOCHROME_P450"/>
    <property type="match status" value="1"/>
</dbReference>
<evidence type="ECO:0000256" key="7">
    <source>
        <dbReference type="ARBA" id="ARBA00022824"/>
    </source>
</evidence>
<evidence type="ECO:0000256" key="12">
    <source>
        <dbReference type="ARBA" id="ARBA00023136"/>
    </source>
</evidence>
<feature type="binding site" description="axial binding residue" evidence="13">
    <location>
        <position position="420"/>
    </location>
    <ligand>
        <name>heme</name>
        <dbReference type="ChEBI" id="CHEBI:30413"/>
    </ligand>
    <ligandPart>
        <name>Fe</name>
        <dbReference type="ChEBI" id="CHEBI:18248"/>
    </ligandPart>
</feature>
<dbReference type="PANTHER" id="PTHR24292">
    <property type="entry name" value="CYTOCHROME P450"/>
    <property type="match status" value="1"/>
</dbReference>
<evidence type="ECO:0000256" key="2">
    <source>
        <dbReference type="ARBA" id="ARBA00004174"/>
    </source>
</evidence>
<organism evidence="15">
    <name type="scientific">Darwinula stevensoni</name>
    <dbReference type="NCBI Taxonomy" id="69355"/>
    <lineage>
        <taxon>Eukaryota</taxon>
        <taxon>Metazoa</taxon>
        <taxon>Ecdysozoa</taxon>
        <taxon>Arthropoda</taxon>
        <taxon>Crustacea</taxon>
        <taxon>Oligostraca</taxon>
        <taxon>Ostracoda</taxon>
        <taxon>Podocopa</taxon>
        <taxon>Podocopida</taxon>
        <taxon>Darwinulocopina</taxon>
        <taxon>Darwinuloidea</taxon>
        <taxon>Darwinulidae</taxon>
        <taxon>Darwinula</taxon>
    </lineage>
</organism>
<dbReference type="PANTHER" id="PTHR24292:SF102">
    <property type="entry name" value="CYTOCHROME P450 FAMILY-RELATED"/>
    <property type="match status" value="1"/>
</dbReference>
<keyword evidence="8" id="KW-0492">Microsome</keyword>
<sequence length="467" mass="53236">MRKISDGLKHFEKQRIPTEKPLYPFVGNLWNIWKEVGRIPWPLSFEGSRPTWNIADPDLIRDICIKEFDHFTDRRAFIKNDDKVLSKMMTTMKGQEWKDVRSAVSPVFSSGKIKKMSLLMESCGETLVQHLREAVDKSQGVVDVKDQYGAYTLNVIATCAFGTKLDGLGKEDDPFAKHARKFLVENPAVGNPLILIPFIFPWMMKLMPKILPLEAIRFFRDLILDIMKRRKAEGNERGDALDAMMEQEEKEREAGGEMVITEEVIAAQSLTFFVAGFDTTASMMNFLTYILAIRPDIQDRLYEEIEKNVEERANEDGIQRIILMGLLRECTKDCIIDGIMEFKEGDLIYIPVYAVHHCPDYYPDPEVFDPDRFVSPPSHRPMSMLAAREAGIAFFRFSPEAKSSIPQGAYLPFGIGPRSCIGMRFALEEGKLALCHVIRSFRVVRCEETPVSSLPAPLGCRNESLFE</sequence>
<dbReference type="InterPro" id="IPR001128">
    <property type="entry name" value="Cyt_P450"/>
</dbReference>
<evidence type="ECO:0000256" key="3">
    <source>
        <dbReference type="ARBA" id="ARBA00004406"/>
    </source>
</evidence>
<keyword evidence="10 13" id="KW-0408">Iron</keyword>
<evidence type="ECO:0000256" key="14">
    <source>
        <dbReference type="RuleBase" id="RU000461"/>
    </source>
</evidence>
<evidence type="ECO:0000256" key="11">
    <source>
        <dbReference type="ARBA" id="ARBA00023033"/>
    </source>
</evidence>
<comment type="similarity">
    <text evidence="4 14">Belongs to the cytochrome P450 family.</text>
</comment>
<evidence type="ECO:0000256" key="4">
    <source>
        <dbReference type="ARBA" id="ARBA00010617"/>
    </source>
</evidence>
<keyword evidence="9 14" id="KW-0560">Oxidoreductase</keyword>
<evidence type="ECO:0000313" key="15">
    <source>
        <dbReference type="EMBL" id="CAD7246129.1"/>
    </source>
</evidence>
<accession>A0A7R8XA76</accession>
<comment type="cofactor">
    <cofactor evidence="1 13">
        <name>heme</name>
        <dbReference type="ChEBI" id="CHEBI:30413"/>
    </cofactor>
</comment>
<evidence type="ECO:0000256" key="1">
    <source>
        <dbReference type="ARBA" id="ARBA00001971"/>
    </source>
</evidence>
<keyword evidence="7" id="KW-0256">Endoplasmic reticulum</keyword>
<dbReference type="EMBL" id="LR900563">
    <property type="protein sequence ID" value="CAD7246129.1"/>
    <property type="molecule type" value="Genomic_DNA"/>
</dbReference>
<dbReference type="GO" id="GO:0020037">
    <property type="term" value="F:heme binding"/>
    <property type="evidence" value="ECO:0007669"/>
    <property type="project" value="InterPro"/>
</dbReference>
<evidence type="ECO:0000256" key="5">
    <source>
        <dbReference type="ARBA" id="ARBA00022617"/>
    </source>
</evidence>
<keyword evidence="12" id="KW-0472">Membrane</keyword>
<evidence type="ECO:0008006" key="17">
    <source>
        <dbReference type="Google" id="ProtNLM"/>
    </source>
</evidence>
<keyword evidence="6 13" id="KW-0479">Metal-binding</keyword>
<dbReference type="InterPro" id="IPR050476">
    <property type="entry name" value="Insect_CytP450_Detox"/>
</dbReference>
<evidence type="ECO:0000256" key="10">
    <source>
        <dbReference type="ARBA" id="ARBA00023004"/>
    </source>
</evidence>
<dbReference type="PRINTS" id="PR00385">
    <property type="entry name" value="P450"/>
</dbReference>
<dbReference type="GO" id="GO:0005789">
    <property type="term" value="C:endoplasmic reticulum membrane"/>
    <property type="evidence" value="ECO:0007669"/>
    <property type="project" value="UniProtKB-SubCell"/>
</dbReference>
<dbReference type="Proteomes" id="UP000677054">
    <property type="component" value="Unassembled WGS sequence"/>
</dbReference>
<dbReference type="AlphaFoldDB" id="A0A7R8XA76"/>
<dbReference type="InterPro" id="IPR002402">
    <property type="entry name" value="Cyt_P450_E_grp-II"/>
</dbReference>
<proteinExistence type="inferred from homology"/>
<dbReference type="PRINTS" id="PR00464">
    <property type="entry name" value="EP450II"/>
</dbReference>
<evidence type="ECO:0000256" key="6">
    <source>
        <dbReference type="ARBA" id="ARBA00022723"/>
    </source>
</evidence>
<dbReference type="OrthoDB" id="2789670at2759"/>
<evidence type="ECO:0000256" key="13">
    <source>
        <dbReference type="PIRSR" id="PIRSR602402-1"/>
    </source>
</evidence>
<dbReference type="GO" id="GO:0016705">
    <property type="term" value="F:oxidoreductase activity, acting on paired donors, with incorporation or reduction of molecular oxygen"/>
    <property type="evidence" value="ECO:0007669"/>
    <property type="project" value="InterPro"/>
</dbReference>
<keyword evidence="16" id="KW-1185">Reference proteome</keyword>
<dbReference type="GO" id="GO:0005506">
    <property type="term" value="F:iron ion binding"/>
    <property type="evidence" value="ECO:0007669"/>
    <property type="project" value="InterPro"/>
</dbReference>
<dbReference type="Pfam" id="PF00067">
    <property type="entry name" value="p450"/>
    <property type="match status" value="2"/>
</dbReference>
<dbReference type="SUPFAM" id="SSF48264">
    <property type="entry name" value="Cytochrome P450"/>
    <property type="match status" value="1"/>
</dbReference>
<name>A0A7R8XA76_9CRUS</name>
<dbReference type="InterPro" id="IPR017972">
    <property type="entry name" value="Cyt_P450_CS"/>
</dbReference>
<dbReference type="GO" id="GO:0004497">
    <property type="term" value="F:monooxygenase activity"/>
    <property type="evidence" value="ECO:0007669"/>
    <property type="project" value="UniProtKB-KW"/>
</dbReference>
<keyword evidence="5 13" id="KW-0349">Heme</keyword>
<gene>
    <name evidence="15" type="ORF">DSTB1V02_LOCUS5986</name>
</gene>
<dbReference type="InterPro" id="IPR036396">
    <property type="entry name" value="Cyt_P450_sf"/>
</dbReference>
<dbReference type="EMBL" id="CAJPEV010001046">
    <property type="protein sequence ID" value="CAG0890363.1"/>
    <property type="molecule type" value="Genomic_DNA"/>
</dbReference>
<evidence type="ECO:0000256" key="8">
    <source>
        <dbReference type="ARBA" id="ARBA00022848"/>
    </source>
</evidence>
<protein>
    <recommendedName>
        <fullName evidence="17">Cytochrome P450</fullName>
    </recommendedName>
</protein>
<comment type="subcellular location">
    <subcellularLocation>
        <location evidence="3">Endoplasmic reticulum membrane</location>
        <topology evidence="3">Peripheral membrane protein</topology>
    </subcellularLocation>
    <subcellularLocation>
        <location evidence="2">Microsome membrane</location>
        <topology evidence="2">Peripheral membrane protein</topology>
    </subcellularLocation>
</comment>